<evidence type="ECO:0000313" key="7">
    <source>
        <dbReference type="Proteomes" id="UP001499841"/>
    </source>
</evidence>
<feature type="domain" description="NodB homology" evidence="5">
    <location>
        <begin position="165"/>
        <end position="353"/>
    </location>
</feature>
<evidence type="ECO:0000256" key="4">
    <source>
        <dbReference type="SAM" id="SignalP"/>
    </source>
</evidence>
<dbReference type="EMBL" id="BAABBA010000009">
    <property type="protein sequence ID" value="GAA4287845.1"/>
    <property type="molecule type" value="Genomic_DNA"/>
</dbReference>
<proteinExistence type="predicted"/>
<keyword evidence="7" id="KW-1185">Reference proteome</keyword>
<evidence type="ECO:0000256" key="2">
    <source>
        <dbReference type="ARBA" id="ARBA00022801"/>
    </source>
</evidence>
<name>A0ABP8EV87_9MICO</name>
<dbReference type="Proteomes" id="UP001499841">
    <property type="component" value="Unassembled WGS sequence"/>
</dbReference>
<dbReference type="InterPro" id="IPR050248">
    <property type="entry name" value="Polysacc_deacetylase_ArnD"/>
</dbReference>
<dbReference type="PANTHER" id="PTHR10587">
    <property type="entry name" value="GLYCOSYL TRANSFERASE-RELATED"/>
    <property type="match status" value="1"/>
</dbReference>
<feature type="signal peptide" evidence="4">
    <location>
        <begin position="1"/>
        <end position="32"/>
    </location>
</feature>
<dbReference type="PROSITE" id="PS51677">
    <property type="entry name" value="NODB"/>
    <property type="match status" value="1"/>
</dbReference>
<dbReference type="PANTHER" id="PTHR10587:SF133">
    <property type="entry name" value="CHITIN DEACETYLASE 1-RELATED"/>
    <property type="match status" value="1"/>
</dbReference>
<feature type="compositionally biased region" description="Pro residues" evidence="3">
    <location>
        <begin position="95"/>
        <end position="146"/>
    </location>
</feature>
<evidence type="ECO:0000259" key="5">
    <source>
        <dbReference type="PROSITE" id="PS51677"/>
    </source>
</evidence>
<keyword evidence="1" id="KW-0479">Metal-binding</keyword>
<comment type="caution">
    <text evidence="6">The sequence shown here is derived from an EMBL/GenBank/DDBJ whole genome shotgun (WGS) entry which is preliminary data.</text>
</comment>
<organism evidence="6 7">
    <name type="scientific">Georgenia daeguensis</name>
    <dbReference type="NCBI Taxonomy" id="908355"/>
    <lineage>
        <taxon>Bacteria</taxon>
        <taxon>Bacillati</taxon>
        <taxon>Actinomycetota</taxon>
        <taxon>Actinomycetes</taxon>
        <taxon>Micrococcales</taxon>
        <taxon>Bogoriellaceae</taxon>
        <taxon>Georgenia</taxon>
    </lineage>
</organism>
<feature type="compositionally biased region" description="Polar residues" evidence="3">
    <location>
        <begin position="48"/>
        <end position="66"/>
    </location>
</feature>
<dbReference type="Gene3D" id="3.20.20.370">
    <property type="entry name" value="Glycoside hydrolase/deacetylase"/>
    <property type="match status" value="1"/>
</dbReference>
<dbReference type="CDD" id="cd10917">
    <property type="entry name" value="CE4_NodB_like_6s_7s"/>
    <property type="match status" value="1"/>
</dbReference>
<reference evidence="7" key="1">
    <citation type="journal article" date="2019" name="Int. J. Syst. Evol. Microbiol.">
        <title>The Global Catalogue of Microorganisms (GCM) 10K type strain sequencing project: providing services to taxonomists for standard genome sequencing and annotation.</title>
        <authorList>
            <consortium name="The Broad Institute Genomics Platform"/>
            <consortium name="The Broad Institute Genome Sequencing Center for Infectious Disease"/>
            <person name="Wu L."/>
            <person name="Ma J."/>
        </authorList>
    </citation>
    <scope>NUCLEOTIDE SEQUENCE [LARGE SCALE GENOMIC DNA]</scope>
    <source>
        <strain evidence="7">JCM 17459</strain>
    </source>
</reference>
<dbReference type="Pfam" id="PF01522">
    <property type="entry name" value="Polysacc_deac_1"/>
    <property type="match status" value="1"/>
</dbReference>
<evidence type="ECO:0000256" key="3">
    <source>
        <dbReference type="SAM" id="MobiDB-lite"/>
    </source>
</evidence>
<gene>
    <name evidence="6" type="ORF">GCM10022262_22040</name>
</gene>
<evidence type="ECO:0000256" key="1">
    <source>
        <dbReference type="ARBA" id="ARBA00022723"/>
    </source>
</evidence>
<dbReference type="InterPro" id="IPR002509">
    <property type="entry name" value="NODB_dom"/>
</dbReference>
<keyword evidence="2" id="KW-0378">Hydrolase</keyword>
<feature type="chain" id="PRO_5045987487" description="NodB homology domain-containing protein" evidence="4">
    <location>
        <begin position="33"/>
        <end position="359"/>
    </location>
</feature>
<protein>
    <recommendedName>
        <fullName evidence="5">NodB homology domain-containing protein</fullName>
    </recommendedName>
</protein>
<dbReference type="RefSeq" id="WP_345040993.1">
    <property type="nucleotide sequence ID" value="NZ_BAABBA010000009.1"/>
</dbReference>
<accession>A0ABP8EV87</accession>
<feature type="region of interest" description="Disordered" evidence="3">
    <location>
        <begin position="31"/>
        <end position="150"/>
    </location>
</feature>
<dbReference type="PROSITE" id="PS51257">
    <property type="entry name" value="PROKAR_LIPOPROTEIN"/>
    <property type="match status" value="1"/>
</dbReference>
<dbReference type="InterPro" id="IPR011330">
    <property type="entry name" value="Glyco_hydro/deAcase_b/a-brl"/>
</dbReference>
<sequence length="359" mass="36090">MEGAAGRRRPAHGRARRVLAAVAAACALASCAGWPGGGPEAAGTAATDTRSSGATPAPSAPTTGSGPSEDGPGQDGSAGPPSPADPGGSGTPGDSPAPPSSSPTATPPPGPTAAPTTSPAPPPAPDPDPTSPPATPPPTTAPPSAPAVPASWRGQDVEVLPTSEPVVALTFDGGASGTAVARILAVLAQHDVPATFFVTGEFARSYPSAVRQIAAAGHPVGNHSDNHPAFPDLTNEAIRAQLARAEETITALTGRPAKPLFRFPYGSRTPLDVRVVNDAGYVPFRWTVDTLGWQGTSGGRSAASVRDRVLSTARSGQIVLMHVGANPTDGSTLDADALPSVIEGLRARGYRFVSLDRYF</sequence>
<keyword evidence="4" id="KW-0732">Signal</keyword>
<evidence type="ECO:0000313" key="6">
    <source>
        <dbReference type="EMBL" id="GAA4287845.1"/>
    </source>
</evidence>
<dbReference type="SUPFAM" id="SSF88713">
    <property type="entry name" value="Glycoside hydrolase/deacetylase"/>
    <property type="match status" value="1"/>
</dbReference>